<feature type="chain" id="PRO_5031050992" evidence="2">
    <location>
        <begin position="34"/>
        <end position="1545"/>
    </location>
</feature>
<name>A0A7X5ZJ49_9GAMM</name>
<evidence type="ECO:0000313" key="5">
    <source>
        <dbReference type="EMBL" id="NII07401.1"/>
    </source>
</evidence>
<comment type="caution">
    <text evidence="5">The sequence shown here is derived from an EMBL/GenBank/DDBJ whole genome shotgun (WGS) entry which is preliminary data.</text>
</comment>
<dbReference type="Gene3D" id="2.180.10.10">
    <property type="entry name" value="RHS repeat-associated core"/>
    <property type="match status" value="3"/>
</dbReference>
<proteinExistence type="predicted"/>
<protein>
    <submittedName>
        <fullName evidence="5">RHS repeat protein</fullName>
    </submittedName>
</protein>
<dbReference type="RefSeq" id="WP_166949261.1">
    <property type="nucleotide sequence ID" value="NZ_JAARLZ010000007.1"/>
</dbReference>
<dbReference type="PRINTS" id="PR00394">
    <property type="entry name" value="RHSPROTEIN"/>
</dbReference>
<keyword evidence="2" id="KW-0732">Signal</keyword>
<dbReference type="PANTHER" id="PTHR32305:SF15">
    <property type="entry name" value="PROTEIN RHSA-RELATED"/>
    <property type="match status" value="1"/>
</dbReference>
<feature type="domain" description="Teneurin-like YD-shell" evidence="4">
    <location>
        <begin position="1120"/>
        <end position="1366"/>
    </location>
</feature>
<dbReference type="Pfam" id="PF05593">
    <property type="entry name" value="RHS_repeat"/>
    <property type="match status" value="3"/>
</dbReference>
<gene>
    <name evidence="5" type="ORF">HBF25_13520</name>
</gene>
<organism evidence="5 6">
    <name type="scientific">Luteibacter anthropi</name>
    <dbReference type="NCBI Taxonomy" id="564369"/>
    <lineage>
        <taxon>Bacteria</taxon>
        <taxon>Pseudomonadati</taxon>
        <taxon>Pseudomonadota</taxon>
        <taxon>Gammaproteobacteria</taxon>
        <taxon>Lysobacterales</taxon>
        <taxon>Rhodanobacteraceae</taxon>
        <taxon>Luteibacter</taxon>
    </lineage>
</organism>
<feature type="signal peptide" evidence="2">
    <location>
        <begin position="1"/>
        <end position="33"/>
    </location>
</feature>
<keyword evidence="1" id="KW-0677">Repeat</keyword>
<dbReference type="NCBIfam" id="TIGR01643">
    <property type="entry name" value="YD_repeat_2x"/>
    <property type="match status" value="4"/>
</dbReference>
<dbReference type="EMBL" id="JAARLZ010000007">
    <property type="protein sequence ID" value="NII07401.1"/>
    <property type="molecule type" value="Genomic_DNA"/>
</dbReference>
<dbReference type="Pfam" id="PF25023">
    <property type="entry name" value="TEN_YD-shell"/>
    <property type="match status" value="1"/>
</dbReference>
<dbReference type="Pfam" id="PF20148">
    <property type="entry name" value="DUF6531"/>
    <property type="match status" value="1"/>
</dbReference>
<dbReference type="InterPro" id="IPR056823">
    <property type="entry name" value="TEN-like_YD-shell"/>
</dbReference>
<evidence type="ECO:0000256" key="1">
    <source>
        <dbReference type="ARBA" id="ARBA00022737"/>
    </source>
</evidence>
<reference evidence="5 6" key="1">
    <citation type="submission" date="2020-03" db="EMBL/GenBank/DDBJ databases">
        <authorList>
            <person name="Lai Q."/>
        </authorList>
    </citation>
    <scope>NUCLEOTIDE SEQUENCE [LARGE SCALE GENOMIC DNA]</scope>
    <source>
        <strain evidence="5 6">CCUG 25036</strain>
    </source>
</reference>
<evidence type="ECO:0000256" key="2">
    <source>
        <dbReference type="SAM" id="SignalP"/>
    </source>
</evidence>
<accession>A0A7X5ZJ49</accession>
<dbReference type="InterPro" id="IPR045351">
    <property type="entry name" value="DUF6531"/>
</dbReference>
<keyword evidence="6" id="KW-1185">Reference proteome</keyword>
<evidence type="ECO:0000259" key="3">
    <source>
        <dbReference type="Pfam" id="PF20148"/>
    </source>
</evidence>
<dbReference type="InterPro" id="IPR022385">
    <property type="entry name" value="Rhs_assc_core"/>
</dbReference>
<dbReference type="PANTHER" id="PTHR32305">
    <property type="match status" value="1"/>
</dbReference>
<dbReference type="InterPro" id="IPR031325">
    <property type="entry name" value="RHS_repeat"/>
</dbReference>
<dbReference type="InterPro" id="IPR050708">
    <property type="entry name" value="T6SS_VgrG/RHS"/>
</dbReference>
<sequence length="1545" mass="166896">MHGSLPRVHPRLVRLGTLALSVAAALGSLPVDAQELPARFASIDDGALIPYLDADGQRQTFYAPADKIELSLPPAIDLFCSTYVKQGWKCDYLSSRQEKLTDSDGIGSYTRLIATLKITPSDPNRPPVMQESTLDVVMVRSCPSGSLLTNSGTPTTMDNYARESGLGPTVCQRVDDIPTEKALGAPAGSVGLVCPIPTSPLLGNPINPSTLSKIEVVTDIEAPEGSPLSFVRTYQSGAFPLSSNRPSTAVFYPAPANLGARWRHNFDRQLVPRRAYDAANHRYVSTVYLVSEDGREIRFMPAGGGRYSSESDERGNLTVDGAGWAYTMPDGTVERYDGKGYLVSRRDPTGRTLSLAYRDGPQAGSELLVKVTDWQGRALGMDYDGAGRLIKVVGPDGGQVTYGYDEKLASGLNADLVKATYPDGRFVQYLYDEPAMGGTPSHKLTGIVREDGVRYATFRYDQSNRAVSTEHGGGLESTRLFSYGGGIISRKTLDGLEEGLFFKTIYGVPRIVKRDESFNLQTIDTKTNYLADGRVDTVTDYLGVPTAYRYDASTGMESERVDAQGTPVARTTRTTWHPVFDLPVRIDRGTAWTTFAYDSTGRLIERTEGGVADQEHPTTGESVSRTTRYAYGSDGLLSSIDGPAAGTQDTLRITRYATNAPECASSPATCPWRVGDVSRITDAMGLVTDFLAYDGAGRLLKSRDANGVISERSYDTRGRLVSTTVRAQADGAPSAADIVHRVEYNANGLVQKRTDADGVAITTDYDAAHRPTVEVDAQGRRHELTLNGVGLPVKEVLRDEAGAVEKDVTRTFDSRGELTREKSANADRSYVYDANGRLTERKFDVGAEKYTLDALGRVAVLAYAPIHTTITAAFQYGVSDDLLVVTDPKTLPTSYARNGVGDAIRQSSPDTGLTQRTFDEAGRLIRAIDADGRERVTAYDASGRASTVTYGDGRVERYTYDIASDDCGSNERFARGRLSSITSPEGSTTYCYDFGGRVSRKVQTIKGIRLPLAYTYTPAGRLASMTLPDRTVIAYQRDAVGDVQSIRRTTASGTADTVADNLRWTSFGALKEWTAGARRVTRSYDTGGRMIAQNDAVADGLSYTLSWNSSDIINGLTVGSSSGTYYYDTLGHLTSAFAGASFAMYEYDATGNRTKSQVLGGGGMKDTLYTYAPDSHRLMAVGQQPRTYDAAGNTTKMGTREFAYDGSGRMTQVKVNGVAEMNYAYNPQGQQVARYIAGQTTVALYDEAGHWIGDYDAAGQPLRQIVWLGDQPMAALDGNAINDIQADHLGTPRAVVDRSRNKVIWRWNIMGEVFGADAPQEDPDKDGQSYVLDMRFPGQRYDRYTGLFQNGYRDYDPASGRYVQSDQLGLSAGLNTYAYVGANPLSYVDPFGLEQGIAFQAIFQADGGVPQTSGLGNHYYNLWIPLCAGSCTPADAFNAMKNFSAPGAPPAQDGSRDLMLIGLTSGNPINQTVDPCKMTITNVTKPGHLFGGSVNISIQTRNGVVGAQVVGTGLGPNPIMNQLMGPVIFEALGFGARESLGGPGL</sequence>
<evidence type="ECO:0000259" key="4">
    <source>
        <dbReference type="Pfam" id="PF25023"/>
    </source>
</evidence>
<feature type="domain" description="DUF6531" evidence="3">
    <location>
        <begin position="203"/>
        <end position="299"/>
    </location>
</feature>
<evidence type="ECO:0000313" key="6">
    <source>
        <dbReference type="Proteomes" id="UP000490980"/>
    </source>
</evidence>
<dbReference type="NCBIfam" id="TIGR03696">
    <property type="entry name" value="Rhs_assc_core"/>
    <property type="match status" value="1"/>
</dbReference>
<dbReference type="Proteomes" id="UP000490980">
    <property type="component" value="Unassembled WGS sequence"/>
</dbReference>
<dbReference type="InterPro" id="IPR006530">
    <property type="entry name" value="YD"/>
</dbReference>